<sequence length="420" mass="46250">MGNYLLLMRTDPTISRLLMLRSGAIAVQLIAVLSVYFLLEHQIALLPLLIVIAVEAVFQLISLFAYRNVSQAKPLGMLMQLTADVLFLTVLLSLSGGATNAFVSLLLLPIMIAAVTLREKGLAYIAVLAIAAYSFLLIKMPDHSMHQMNMSGHFIGMWVNFVLSASVIALVIGAMSRALKERERIIANVREKQLRNEQLVTLDGAAAQITHQLATPIANLQLLFEELLEEQPNNPIVKHMQAPLTQCSTQLNDFRNLSEQLRLKNSQEHTTVKQLQTQITDTLLLQYPDQHIKWITPPIAATLLSDAMLLPAILNLLQNAALANQKQDKTQLELSWQQDNLHSECVYLLIRDFGCGFSSSQLAELGGQLMPSDQGMGLAVLLSNVTFERLNGSLTLFNHADGGAVAKVKLAIVNTENNAS</sequence>
<organism evidence="9">
    <name type="scientific">marine sediment metagenome</name>
    <dbReference type="NCBI Taxonomy" id="412755"/>
    <lineage>
        <taxon>unclassified sequences</taxon>
        <taxon>metagenomes</taxon>
        <taxon>ecological metagenomes</taxon>
    </lineage>
</organism>
<dbReference type="InterPro" id="IPR003594">
    <property type="entry name" value="HATPase_dom"/>
</dbReference>
<dbReference type="AlphaFoldDB" id="A0A0F9U6C3"/>
<feature type="transmembrane region" description="Helical" evidence="7">
    <location>
        <begin position="122"/>
        <end position="140"/>
    </location>
</feature>
<dbReference type="InterPro" id="IPR005467">
    <property type="entry name" value="His_kinase_dom"/>
</dbReference>
<evidence type="ECO:0000256" key="7">
    <source>
        <dbReference type="SAM" id="Phobius"/>
    </source>
</evidence>
<keyword evidence="7" id="KW-0812">Transmembrane</keyword>
<evidence type="ECO:0000256" key="6">
    <source>
        <dbReference type="ARBA" id="ARBA00022840"/>
    </source>
</evidence>
<keyword evidence="3" id="KW-0808">Transferase</keyword>
<keyword evidence="7" id="KW-0472">Membrane</keyword>
<protein>
    <recommendedName>
        <fullName evidence="2">histidine kinase</fullName>
        <ecNumber evidence="2">2.7.13.3</ecNumber>
    </recommendedName>
</protein>
<feature type="transmembrane region" description="Helical" evidence="7">
    <location>
        <begin position="20"/>
        <end position="39"/>
    </location>
</feature>
<feature type="transmembrane region" description="Helical" evidence="7">
    <location>
        <begin position="46"/>
        <end position="66"/>
    </location>
</feature>
<dbReference type="EC" id="2.7.13.3" evidence="2"/>
<feature type="domain" description="Histidine kinase" evidence="8">
    <location>
        <begin position="208"/>
        <end position="414"/>
    </location>
</feature>
<dbReference type="GO" id="GO:0005886">
    <property type="term" value="C:plasma membrane"/>
    <property type="evidence" value="ECO:0007669"/>
    <property type="project" value="TreeGrafter"/>
</dbReference>
<dbReference type="PANTHER" id="PTHR44936:SF10">
    <property type="entry name" value="SENSOR PROTEIN RSTB"/>
    <property type="match status" value="1"/>
</dbReference>
<feature type="transmembrane region" description="Helical" evidence="7">
    <location>
        <begin position="86"/>
        <end position="110"/>
    </location>
</feature>
<keyword evidence="5" id="KW-0418">Kinase</keyword>
<dbReference type="GO" id="GO:0000155">
    <property type="term" value="F:phosphorelay sensor kinase activity"/>
    <property type="evidence" value="ECO:0007669"/>
    <property type="project" value="TreeGrafter"/>
</dbReference>
<evidence type="ECO:0000259" key="8">
    <source>
        <dbReference type="PROSITE" id="PS50109"/>
    </source>
</evidence>
<dbReference type="Gene3D" id="3.30.565.10">
    <property type="entry name" value="Histidine kinase-like ATPase, C-terminal domain"/>
    <property type="match status" value="1"/>
</dbReference>
<evidence type="ECO:0000256" key="2">
    <source>
        <dbReference type="ARBA" id="ARBA00012438"/>
    </source>
</evidence>
<reference evidence="9" key="1">
    <citation type="journal article" date="2015" name="Nature">
        <title>Complex archaea that bridge the gap between prokaryotes and eukaryotes.</title>
        <authorList>
            <person name="Spang A."/>
            <person name="Saw J.H."/>
            <person name="Jorgensen S.L."/>
            <person name="Zaremba-Niedzwiedzka K."/>
            <person name="Martijn J."/>
            <person name="Lind A.E."/>
            <person name="van Eijk R."/>
            <person name="Schleper C."/>
            <person name="Guy L."/>
            <person name="Ettema T.J."/>
        </authorList>
    </citation>
    <scope>NUCLEOTIDE SEQUENCE</scope>
</reference>
<dbReference type="GO" id="GO:0005524">
    <property type="term" value="F:ATP binding"/>
    <property type="evidence" value="ECO:0007669"/>
    <property type="project" value="UniProtKB-KW"/>
</dbReference>
<proteinExistence type="predicted"/>
<dbReference type="EMBL" id="LAZR01000830">
    <property type="protein sequence ID" value="KKN56821.1"/>
    <property type="molecule type" value="Genomic_DNA"/>
</dbReference>
<dbReference type="SUPFAM" id="SSF55874">
    <property type="entry name" value="ATPase domain of HSP90 chaperone/DNA topoisomerase II/histidine kinase"/>
    <property type="match status" value="1"/>
</dbReference>
<keyword evidence="4" id="KW-0547">Nucleotide-binding</keyword>
<dbReference type="InterPro" id="IPR050980">
    <property type="entry name" value="2C_sensor_his_kinase"/>
</dbReference>
<keyword evidence="7" id="KW-1133">Transmembrane helix</keyword>
<dbReference type="PROSITE" id="PS50109">
    <property type="entry name" value="HIS_KIN"/>
    <property type="match status" value="1"/>
</dbReference>
<feature type="transmembrane region" description="Helical" evidence="7">
    <location>
        <begin position="152"/>
        <end position="175"/>
    </location>
</feature>
<evidence type="ECO:0000313" key="9">
    <source>
        <dbReference type="EMBL" id="KKN56821.1"/>
    </source>
</evidence>
<evidence type="ECO:0000256" key="5">
    <source>
        <dbReference type="ARBA" id="ARBA00022777"/>
    </source>
</evidence>
<evidence type="ECO:0000256" key="4">
    <source>
        <dbReference type="ARBA" id="ARBA00022741"/>
    </source>
</evidence>
<dbReference type="InterPro" id="IPR036890">
    <property type="entry name" value="HATPase_C_sf"/>
</dbReference>
<dbReference type="Pfam" id="PF02518">
    <property type="entry name" value="HATPase_c"/>
    <property type="match status" value="1"/>
</dbReference>
<comment type="caution">
    <text evidence="9">The sequence shown here is derived from an EMBL/GenBank/DDBJ whole genome shotgun (WGS) entry which is preliminary data.</text>
</comment>
<accession>A0A0F9U6C3</accession>
<name>A0A0F9U6C3_9ZZZZ</name>
<keyword evidence="6" id="KW-0067">ATP-binding</keyword>
<evidence type="ECO:0000256" key="3">
    <source>
        <dbReference type="ARBA" id="ARBA00022679"/>
    </source>
</evidence>
<dbReference type="PANTHER" id="PTHR44936">
    <property type="entry name" value="SENSOR PROTEIN CREC"/>
    <property type="match status" value="1"/>
</dbReference>
<evidence type="ECO:0000256" key="1">
    <source>
        <dbReference type="ARBA" id="ARBA00000085"/>
    </source>
</evidence>
<gene>
    <name evidence="9" type="ORF">LCGC14_0568470</name>
</gene>
<comment type="catalytic activity">
    <reaction evidence="1">
        <text>ATP + protein L-histidine = ADP + protein N-phospho-L-histidine.</text>
        <dbReference type="EC" id="2.7.13.3"/>
    </reaction>
</comment>